<dbReference type="RefSeq" id="WP_238221970.1">
    <property type="nucleotide sequence ID" value="NZ_BAAADH010000020.1"/>
</dbReference>
<name>A0ABQ4U9R8_9HYPH</name>
<evidence type="ECO:0000313" key="2">
    <source>
        <dbReference type="Proteomes" id="UP001055039"/>
    </source>
</evidence>
<comment type="caution">
    <text evidence="1">The sequence shown here is derived from an EMBL/GenBank/DDBJ whole genome shotgun (WGS) entry which is preliminary data.</text>
</comment>
<proteinExistence type="predicted"/>
<accession>A0ABQ4U9R8</accession>
<dbReference type="EMBL" id="BPRC01000001">
    <property type="protein sequence ID" value="GJE63188.1"/>
    <property type="molecule type" value="Genomic_DNA"/>
</dbReference>
<sequence length="109" mass="12418">MIENNIETVAASDDQRTIDMEYHRYMASTVSPWANLNAMYASIDDRTWCGKPSWVCAMEVDDASRERVAAAEREDDIRRYEEVVRRAMEAGADPRAIAEALAEEFGEPR</sequence>
<gene>
    <name evidence="1" type="ORF">LNAOJCKE_0382</name>
</gene>
<keyword evidence="2" id="KW-1185">Reference proteome</keyword>
<reference evidence="1" key="1">
    <citation type="journal article" date="2021" name="Front. Microbiol.">
        <title>Comprehensive Comparative Genomics and Phenotyping of Methylobacterium Species.</title>
        <authorList>
            <person name="Alessa O."/>
            <person name="Ogura Y."/>
            <person name="Fujitani Y."/>
            <person name="Takami H."/>
            <person name="Hayashi T."/>
            <person name="Sahin N."/>
            <person name="Tani A."/>
        </authorList>
    </citation>
    <scope>NUCLEOTIDE SEQUENCE</scope>
    <source>
        <strain evidence="1">NBRC 15686</strain>
    </source>
</reference>
<reference evidence="1" key="2">
    <citation type="submission" date="2021-08" db="EMBL/GenBank/DDBJ databases">
        <authorList>
            <person name="Tani A."/>
            <person name="Ola A."/>
            <person name="Ogura Y."/>
            <person name="Katsura K."/>
            <person name="Hayashi T."/>
        </authorList>
    </citation>
    <scope>NUCLEOTIDE SEQUENCE</scope>
    <source>
        <strain evidence="1">NBRC 15686</strain>
    </source>
</reference>
<protein>
    <submittedName>
        <fullName evidence="1">Uncharacterized protein</fullName>
    </submittedName>
</protein>
<evidence type="ECO:0000313" key="1">
    <source>
        <dbReference type="EMBL" id="GJE63188.1"/>
    </source>
</evidence>
<dbReference type="Proteomes" id="UP001055039">
    <property type="component" value="Unassembled WGS sequence"/>
</dbReference>
<organism evidence="1 2">
    <name type="scientific">Methylorubrum aminovorans</name>
    <dbReference type="NCBI Taxonomy" id="269069"/>
    <lineage>
        <taxon>Bacteria</taxon>
        <taxon>Pseudomonadati</taxon>
        <taxon>Pseudomonadota</taxon>
        <taxon>Alphaproteobacteria</taxon>
        <taxon>Hyphomicrobiales</taxon>
        <taxon>Methylobacteriaceae</taxon>
        <taxon>Methylorubrum</taxon>
    </lineage>
</organism>